<reference evidence="1 2" key="1">
    <citation type="journal article" date="2020" name="Cell">
        <title>Large-Scale Comparative Analyses of Tick Genomes Elucidate Their Genetic Diversity and Vector Capacities.</title>
        <authorList>
            <consortium name="Tick Genome and Microbiome Consortium (TIGMIC)"/>
            <person name="Jia N."/>
            <person name="Wang J."/>
            <person name="Shi W."/>
            <person name="Du L."/>
            <person name="Sun Y."/>
            <person name="Zhan W."/>
            <person name="Jiang J.F."/>
            <person name="Wang Q."/>
            <person name="Zhang B."/>
            <person name="Ji P."/>
            <person name="Bell-Sakyi L."/>
            <person name="Cui X.M."/>
            <person name="Yuan T.T."/>
            <person name="Jiang B.G."/>
            <person name="Yang W.F."/>
            <person name="Lam T.T."/>
            <person name="Chang Q.C."/>
            <person name="Ding S.J."/>
            <person name="Wang X.J."/>
            <person name="Zhu J.G."/>
            <person name="Ruan X.D."/>
            <person name="Zhao L."/>
            <person name="Wei J.T."/>
            <person name="Ye R.Z."/>
            <person name="Que T.C."/>
            <person name="Du C.H."/>
            <person name="Zhou Y.H."/>
            <person name="Cheng J.X."/>
            <person name="Dai P.F."/>
            <person name="Guo W.B."/>
            <person name="Han X.H."/>
            <person name="Huang E.J."/>
            <person name="Li L.F."/>
            <person name="Wei W."/>
            <person name="Gao Y.C."/>
            <person name="Liu J.Z."/>
            <person name="Shao H.Z."/>
            <person name="Wang X."/>
            <person name="Wang C.C."/>
            <person name="Yang T.C."/>
            <person name="Huo Q.B."/>
            <person name="Li W."/>
            <person name="Chen H.Y."/>
            <person name="Chen S.E."/>
            <person name="Zhou L.G."/>
            <person name="Ni X.B."/>
            <person name="Tian J.H."/>
            <person name="Sheng Y."/>
            <person name="Liu T."/>
            <person name="Pan Y.S."/>
            <person name="Xia L.Y."/>
            <person name="Li J."/>
            <person name="Zhao F."/>
            <person name="Cao W.C."/>
        </authorList>
    </citation>
    <scope>NUCLEOTIDE SEQUENCE [LARGE SCALE GENOMIC DNA]</scope>
    <source>
        <strain evidence="1">HaeL-2018</strain>
    </source>
</reference>
<keyword evidence="2" id="KW-1185">Reference proteome</keyword>
<protein>
    <submittedName>
        <fullName evidence="1">Uncharacterized protein</fullName>
    </submittedName>
</protein>
<comment type="caution">
    <text evidence="1">The sequence shown here is derived from an EMBL/GenBank/DDBJ whole genome shotgun (WGS) entry which is preliminary data.</text>
</comment>
<proteinExistence type="predicted"/>
<evidence type="ECO:0000313" key="1">
    <source>
        <dbReference type="EMBL" id="KAH9368513.1"/>
    </source>
</evidence>
<accession>A0A9J6G191</accession>
<organism evidence="1 2">
    <name type="scientific">Haemaphysalis longicornis</name>
    <name type="common">Bush tick</name>
    <dbReference type="NCBI Taxonomy" id="44386"/>
    <lineage>
        <taxon>Eukaryota</taxon>
        <taxon>Metazoa</taxon>
        <taxon>Ecdysozoa</taxon>
        <taxon>Arthropoda</taxon>
        <taxon>Chelicerata</taxon>
        <taxon>Arachnida</taxon>
        <taxon>Acari</taxon>
        <taxon>Parasitiformes</taxon>
        <taxon>Ixodida</taxon>
        <taxon>Ixodoidea</taxon>
        <taxon>Ixodidae</taxon>
        <taxon>Haemaphysalinae</taxon>
        <taxon>Haemaphysalis</taxon>
    </lineage>
</organism>
<dbReference type="VEuPathDB" id="VectorBase:HLOH_048183"/>
<name>A0A9J6G191_HAELO</name>
<sequence length="81" mass="8845">MNVARVSDATLRDSVLQAAGLEPAEATEDLLRVNHEQNILVVSTALLDRAERYARIEELKVGETSFSAKAYVTTPEDSVKA</sequence>
<evidence type="ECO:0000313" key="2">
    <source>
        <dbReference type="Proteomes" id="UP000821853"/>
    </source>
</evidence>
<dbReference type="AlphaFoldDB" id="A0A9J6G191"/>
<dbReference type="EMBL" id="JABSTR010000004">
    <property type="protein sequence ID" value="KAH9368513.1"/>
    <property type="molecule type" value="Genomic_DNA"/>
</dbReference>
<dbReference type="OrthoDB" id="6488226at2759"/>
<dbReference type="Proteomes" id="UP000821853">
    <property type="component" value="Chromosome 2"/>
</dbReference>
<gene>
    <name evidence="1" type="ORF">HPB48_007822</name>
</gene>